<proteinExistence type="predicted"/>
<gene>
    <name evidence="2" type="ORF">JKIAZH3_G1249</name>
</gene>
<evidence type="ECO:0000256" key="1">
    <source>
        <dbReference type="SAM" id="MobiDB-lite"/>
    </source>
</evidence>
<dbReference type="EMBL" id="CAJHJG010004041">
    <property type="protein sequence ID" value="CAD6937796.1"/>
    <property type="molecule type" value="Genomic_DNA"/>
</dbReference>
<evidence type="ECO:0000313" key="3">
    <source>
        <dbReference type="Proteomes" id="UP000836402"/>
    </source>
</evidence>
<keyword evidence="3" id="KW-1185">Reference proteome</keyword>
<comment type="caution">
    <text evidence="2">The sequence shown here is derived from an EMBL/GenBank/DDBJ whole genome shotgun (WGS) entry which is preliminary data.</text>
</comment>
<feature type="compositionally biased region" description="Polar residues" evidence="1">
    <location>
        <begin position="1"/>
        <end position="10"/>
    </location>
</feature>
<accession>A0ABN7J499</accession>
<organism evidence="2 3">
    <name type="scientific">Tilletia caries</name>
    <name type="common">wheat bunt fungus</name>
    <dbReference type="NCBI Taxonomy" id="13290"/>
    <lineage>
        <taxon>Eukaryota</taxon>
        <taxon>Fungi</taxon>
        <taxon>Dikarya</taxon>
        <taxon>Basidiomycota</taxon>
        <taxon>Ustilaginomycotina</taxon>
        <taxon>Exobasidiomycetes</taxon>
        <taxon>Tilletiales</taxon>
        <taxon>Tilletiaceae</taxon>
        <taxon>Tilletia</taxon>
    </lineage>
</organism>
<sequence length="57" mass="6088">MLSNISNTKDPSFREPDANKLQAPSRQESSSSVTAPSSDLPSLVLPQKPSNEDTTAD</sequence>
<dbReference type="Proteomes" id="UP000836402">
    <property type="component" value="Unassembled WGS sequence"/>
</dbReference>
<feature type="non-terminal residue" evidence="2">
    <location>
        <position position="57"/>
    </location>
</feature>
<reference evidence="2" key="1">
    <citation type="submission" date="2020-10" db="EMBL/GenBank/DDBJ databases">
        <authorList>
            <person name="Sedaghatjoo S."/>
        </authorList>
    </citation>
    <scope>NUCLEOTIDE SEQUENCE</scope>
    <source>
        <strain evidence="2">AZH3</strain>
    </source>
</reference>
<feature type="region of interest" description="Disordered" evidence="1">
    <location>
        <begin position="1"/>
        <end position="57"/>
    </location>
</feature>
<evidence type="ECO:0000313" key="2">
    <source>
        <dbReference type="EMBL" id="CAD6937796.1"/>
    </source>
</evidence>
<feature type="compositionally biased region" description="Polar residues" evidence="1">
    <location>
        <begin position="22"/>
        <end position="40"/>
    </location>
</feature>
<feature type="compositionally biased region" description="Polar residues" evidence="1">
    <location>
        <begin position="48"/>
        <end position="57"/>
    </location>
</feature>
<protein>
    <submittedName>
        <fullName evidence="2">Uncharacterized protein</fullName>
    </submittedName>
</protein>
<name>A0ABN7J499_9BASI</name>